<dbReference type="EMBL" id="VNIK02000007">
    <property type="protein sequence ID" value="KAB5487640.1"/>
    <property type="molecule type" value="Genomic_DNA"/>
</dbReference>
<evidence type="ECO:0008006" key="4">
    <source>
        <dbReference type="Google" id="ProtNLM"/>
    </source>
</evidence>
<accession>A0A5N5ITW0</accession>
<evidence type="ECO:0000313" key="3">
    <source>
        <dbReference type="Proteomes" id="UP000319204"/>
    </source>
</evidence>
<protein>
    <recommendedName>
        <fullName evidence="4">DUF3347 domain-containing protein</fullName>
    </recommendedName>
</protein>
<keyword evidence="3" id="KW-1185">Reference proteome</keyword>
<gene>
    <name evidence="2" type="ORF">FOT42_011835</name>
</gene>
<dbReference type="Proteomes" id="UP000319204">
    <property type="component" value="Unassembled WGS sequence"/>
</dbReference>
<keyword evidence="1" id="KW-0732">Signal</keyword>
<organism evidence="2 3">
    <name type="scientific">Flagellimonas hadalis</name>
    <dbReference type="NCBI Taxonomy" id="2597517"/>
    <lineage>
        <taxon>Bacteria</taxon>
        <taxon>Pseudomonadati</taxon>
        <taxon>Bacteroidota</taxon>
        <taxon>Flavobacteriia</taxon>
        <taxon>Flavobacteriales</taxon>
        <taxon>Flavobacteriaceae</taxon>
        <taxon>Flagellimonas</taxon>
    </lineage>
</organism>
<reference evidence="2" key="1">
    <citation type="submission" date="2019-10" db="EMBL/GenBank/DDBJ databases">
        <title>Muricauda hadale sp. nov., a piezophilic bacterium isolated from hadopelagic water of the Mariana Trench.</title>
        <authorList>
            <person name="Wei Y."/>
        </authorList>
    </citation>
    <scope>NUCLEOTIDE SEQUENCE [LARGE SCALE GENOMIC DNA]</scope>
    <source>
        <strain evidence="2">MT-229</strain>
    </source>
</reference>
<evidence type="ECO:0000313" key="2">
    <source>
        <dbReference type="EMBL" id="KAB5487640.1"/>
    </source>
</evidence>
<evidence type="ECO:0000256" key="1">
    <source>
        <dbReference type="SAM" id="SignalP"/>
    </source>
</evidence>
<dbReference type="AlphaFoldDB" id="A0A5N5ITW0"/>
<sequence length="234" mass="27332">MKKILGYAMLFLLMGTGMQAQDFDLDDIMGEAQDFFGEAQDDAEKAADTEAQRKFKEAFKDKFKKWGEFSENLDDYSPQTKCLYLMAKYISELEALKTETEKDSDCRRTYDLLGMQLMAMMSSTTIMFCTEELFNTLGKLGPEMSQEDMDYISEIKKDFNLLYGKEKNTDFEKTMVQFYINDYAFVDPYYEDNLSIEFTKINQYLLKYFHPLSLMKEGMAISQQMDKLKPCTGY</sequence>
<proteinExistence type="predicted"/>
<dbReference type="OrthoDB" id="1441832at2"/>
<feature type="chain" id="PRO_5024464346" description="DUF3347 domain-containing protein" evidence="1">
    <location>
        <begin position="21"/>
        <end position="234"/>
    </location>
</feature>
<dbReference type="RefSeq" id="WP_151890777.1">
    <property type="nucleotide sequence ID" value="NZ_VNIK02000007.1"/>
</dbReference>
<feature type="signal peptide" evidence="1">
    <location>
        <begin position="1"/>
        <end position="20"/>
    </location>
</feature>
<comment type="caution">
    <text evidence="2">The sequence shown here is derived from an EMBL/GenBank/DDBJ whole genome shotgun (WGS) entry which is preliminary data.</text>
</comment>
<name>A0A5N5ITW0_9FLAO</name>